<keyword evidence="3" id="KW-1185">Reference proteome</keyword>
<proteinExistence type="predicted"/>
<protein>
    <submittedName>
        <fullName evidence="2">Uncharacterized protein</fullName>
    </submittedName>
</protein>
<name>A0A1R2B7T5_9CILI</name>
<dbReference type="OrthoDB" id="324901at2759"/>
<dbReference type="EMBL" id="MPUH01000870">
    <property type="protein sequence ID" value="OMJ72831.1"/>
    <property type="molecule type" value="Genomic_DNA"/>
</dbReference>
<dbReference type="AlphaFoldDB" id="A0A1R2B7T5"/>
<feature type="coiled-coil region" evidence="1">
    <location>
        <begin position="25"/>
        <end position="181"/>
    </location>
</feature>
<gene>
    <name evidence="2" type="ORF">SteCoe_28633</name>
</gene>
<feature type="coiled-coil region" evidence="1">
    <location>
        <begin position="363"/>
        <end position="397"/>
    </location>
</feature>
<keyword evidence="1" id="KW-0175">Coiled coil</keyword>
<organism evidence="2 3">
    <name type="scientific">Stentor coeruleus</name>
    <dbReference type="NCBI Taxonomy" id="5963"/>
    <lineage>
        <taxon>Eukaryota</taxon>
        <taxon>Sar</taxon>
        <taxon>Alveolata</taxon>
        <taxon>Ciliophora</taxon>
        <taxon>Postciliodesmatophora</taxon>
        <taxon>Heterotrichea</taxon>
        <taxon>Heterotrichida</taxon>
        <taxon>Stentoridae</taxon>
        <taxon>Stentor</taxon>
    </lineage>
</organism>
<accession>A0A1R2B7T5</accession>
<evidence type="ECO:0000313" key="3">
    <source>
        <dbReference type="Proteomes" id="UP000187209"/>
    </source>
</evidence>
<reference evidence="2 3" key="1">
    <citation type="submission" date="2016-11" db="EMBL/GenBank/DDBJ databases">
        <title>The macronuclear genome of Stentor coeruleus: a giant cell with tiny introns.</title>
        <authorList>
            <person name="Slabodnick M."/>
            <person name="Ruby J.G."/>
            <person name="Reiff S.B."/>
            <person name="Swart E.C."/>
            <person name="Gosai S."/>
            <person name="Prabakaran S."/>
            <person name="Witkowska E."/>
            <person name="Larue G.E."/>
            <person name="Fisher S."/>
            <person name="Freeman R.M."/>
            <person name="Gunawardena J."/>
            <person name="Chu W."/>
            <person name="Stover N.A."/>
            <person name="Gregory B.D."/>
            <person name="Nowacki M."/>
            <person name="Derisi J."/>
            <person name="Roy S.W."/>
            <person name="Marshall W.F."/>
            <person name="Sood P."/>
        </authorList>
    </citation>
    <scope>NUCLEOTIDE SEQUENCE [LARGE SCALE GENOMIC DNA]</scope>
    <source>
        <strain evidence="2">WM001</strain>
    </source>
</reference>
<evidence type="ECO:0000256" key="1">
    <source>
        <dbReference type="SAM" id="Coils"/>
    </source>
</evidence>
<dbReference type="Proteomes" id="UP000187209">
    <property type="component" value="Unassembled WGS sequence"/>
</dbReference>
<sequence length="401" mass="46812">MSDTEKPDEIQSGFHQELVDEINVDEMVESAIMEAEAEIVEEEKEQGNYVEPKISSDNNLAFEDLEAQNNTIKQYQRTLQELKEEISRLTKKLNQKSNQSHSKPNEEETFKLKLICKLAKQEVKETTTNLETLKNALSKTEQNIENLKRNSLDQDSSTQKISDLSESLNTLESEHLELNKSNNEISIADLDKILSPESNQKLINEFFVNIQKRLTNLESDNSNLSTTLKKSLLETNKLKEKCEKASNRYRSNDELKSKLYELENTYMKYRIIEEKINQNIKIAEEEYAIHFHRPENKHDTSSAQKMLSDLEIMANKDKDDIEQLEFLLQEKRNILRAARAYGLQRSKTSNKLRSDMEILGYVLVEKDQLINRLRKNIDEIKLKQMQVDLEIKNLSEKVKFF</sequence>
<comment type="caution">
    <text evidence="2">The sequence shown here is derived from an EMBL/GenBank/DDBJ whole genome shotgun (WGS) entry which is preliminary data.</text>
</comment>
<evidence type="ECO:0000313" key="2">
    <source>
        <dbReference type="EMBL" id="OMJ72831.1"/>
    </source>
</evidence>